<protein>
    <submittedName>
        <fullName evidence="2">Uncharacterized protein</fullName>
    </submittedName>
</protein>
<evidence type="ECO:0000313" key="1">
    <source>
        <dbReference type="Proteomes" id="UP000887580"/>
    </source>
</evidence>
<accession>A0AC35GXT4</accession>
<organism evidence="1 2">
    <name type="scientific">Panagrolaimus sp. PS1159</name>
    <dbReference type="NCBI Taxonomy" id="55785"/>
    <lineage>
        <taxon>Eukaryota</taxon>
        <taxon>Metazoa</taxon>
        <taxon>Ecdysozoa</taxon>
        <taxon>Nematoda</taxon>
        <taxon>Chromadorea</taxon>
        <taxon>Rhabditida</taxon>
        <taxon>Tylenchina</taxon>
        <taxon>Panagrolaimomorpha</taxon>
        <taxon>Panagrolaimoidea</taxon>
        <taxon>Panagrolaimidae</taxon>
        <taxon>Panagrolaimus</taxon>
    </lineage>
</organism>
<dbReference type="WBParaSite" id="PS1159_v2.g9704.t1">
    <property type="protein sequence ID" value="PS1159_v2.g9704.t1"/>
    <property type="gene ID" value="PS1159_v2.g9704"/>
</dbReference>
<reference evidence="2" key="1">
    <citation type="submission" date="2022-11" db="UniProtKB">
        <authorList>
            <consortium name="WormBaseParasite"/>
        </authorList>
    </citation>
    <scope>IDENTIFICATION</scope>
</reference>
<proteinExistence type="predicted"/>
<dbReference type="Proteomes" id="UP000887580">
    <property type="component" value="Unplaced"/>
</dbReference>
<sequence>MEGNSILTAFLSEELLQQNDSLELVYETSNAQHLLKCLTLYDKEDLSSIRKLNLYNYTTSIGSSVTIYKHINCEYDVSKLIIRAKYGTPF</sequence>
<name>A0AC35GXT4_9BILA</name>
<evidence type="ECO:0000313" key="2">
    <source>
        <dbReference type="WBParaSite" id="PS1159_v2.g9704.t1"/>
    </source>
</evidence>